<evidence type="ECO:0000313" key="2">
    <source>
        <dbReference type="EMBL" id="KAF6837725.1"/>
    </source>
</evidence>
<sequence length="208" mass="22472">MGKLDEMTRRRWLGIRALGLAAEPEATRSTFHFHASDSMPVHEMKGSLHSRRVASAGVGRVLKLHRHRGKPPTPPHRRQPIELDRLADVAACPSPSRALATLPALAGLRRGESATQDPRPKTGPCGLRHSTGVLFPAANFISGPVCPSLLPPWSVVPDAQVPLASPEIPPTLDKSNSGPEKLRLHHTPPKASQQDLLRCAAQSTGRRT</sequence>
<feature type="region of interest" description="Disordered" evidence="1">
    <location>
        <begin position="166"/>
        <end position="208"/>
    </location>
</feature>
<accession>A0A8H6NM58</accession>
<comment type="caution">
    <text evidence="2">The sequence shown here is derived from an EMBL/GenBank/DDBJ whole genome shotgun (WGS) entry which is preliminary data.</text>
</comment>
<feature type="compositionally biased region" description="Polar residues" evidence="1">
    <location>
        <begin position="190"/>
        <end position="208"/>
    </location>
</feature>
<organism evidence="2 3">
    <name type="scientific">Colletotrichum plurivorum</name>
    <dbReference type="NCBI Taxonomy" id="2175906"/>
    <lineage>
        <taxon>Eukaryota</taxon>
        <taxon>Fungi</taxon>
        <taxon>Dikarya</taxon>
        <taxon>Ascomycota</taxon>
        <taxon>Pezizomycotina</taxon>
        <taxon>Sordariomycetes</taxon>
        <taxon>Hypocreomycetidae</taxon>
        <taxon>Glomerellales</taxon>
        <taxon>Glomerellaceae</taxon>
        <taxon>Colletotrichum</taxon>
        <taxon>Colletotrichum orchidearum species complex</taxon>
    </lineage>
</organism>
<proteinExistence type="predicted"/>
<reference evidence="2" key="1">
    <citation type="journal article" date="2020" name="Phytopathology">
        <title>Genome Sequence Resources of Colletotrichum truncatum, C. plurivorum, C. musicola, and C. sojae: Four Species Pathogenic to Soybean (Glycine max).</title>
        <authorList>
            <person name="Rogerio F."/>
            <person name="Boufleur T.R."/>
            <person name="Ciampi-Guillardi M."/>
            <person name="Sukno S.A."/>
            <person name="Thon M.R."/>
            <person name="Massola Junior N.S."/>
            <person name="Baroncelli R."/>
        </authorList>
    </citation>
    <scope>NUCLEOTIDE SEQUENCE</scope>
    <source>
        <strain evidence="2">LFN00145</strain>
    </source>
</reference>
<evidence type="ECO:0000313" key="3">
    <source>
        <dbReference type="Proteomes" id="UP000654918"/>
    </source>
</evidence>
<dbReference type="Proteomes" id="UP000654918">
    <property type="component" value="Unassembled WGS sequence"/>
</dbReference>
<dbReference type="AlphaFoldDB" id="A0A8H6NM58"/>
<evidence type="ECO:0000256" key="1">
    <source>
        <dbReference type="SAM" id="MobiDB-lite"/>
    </source>
</evidence>
<protein>
    <submittedName>
        <fullName evidence="2">Uncharacterized protein</fullName>
    </submittedName>
</protein>
<name>A0A8H6NM58_9PEZI</name>
<dbReference type="EMBL" id="WIGO01000023">
    <property type="protein sequence ID" value="KAF6837725.1"/>
    <property type="molecule type" value="Genomic_DNA"/>
</dbReference>
<gene>
    <name evidence="2" type="ORF">CPLU01_02834</name>
</gene>
<keyword evidence="3" id="KW-1185">Reference proteome</keyword>